<protein>
    <recommendedName>
        <fullName evidence="5">Dockerin type 1</fullName>
    </recommendedName>
</protein>
<dbReference type="OrthoDB" id="9812829at2"/>
<comment type="caution">
    <text evidence="3">The sequence shown here is derived from an EMBL/GenBank/DDBJ whole genome shotgun (WGS) entry which is preliminary data.</text>
</comment>
<feature type="region of interest" description="Disordered" evidence="1">
    <location>
        <begin position="298"/>
        <end position="333"/>
    </location>
</feature>
<feature type="compositionally biased region" description="Basic and acidic residues" evidence="1">
    <location>
        <begin position="651"/>
        <end position="661"/>
    </location>
</feature>
<reference evidence="3 4" key="1">
    <citation type="journal article" date="2013" name="Genome Announc.">
        <title>Draft Genome Sequence of the Cellulolytic Bacterium Clostridium papyrosolvens C7 (ATCC 700395).</title>
        <authorList>
            <person name="Zepeda V."/>
            <person name="Dassa B."/>
            <person name="Borovok I."/>
            <person name="Lamed R."/>
            <person name="Bayer E.A."/>
            <person name="Cate J.H."/>
        </authorList>
    </citation>
    <scope>NUCLEOTIDE SEQUENCE [LARGE SCALE GENOMIC DNA]</scope>
    <source>
        <strain evidence="3 4">C7</strain>
    </source>
</reference>
<keyword evidence="2" id="KW-0732">Signal</keyword>
<evidence type="ECO:0000313" key="3">
    <source>
        <dbReference type="EMBL" id="EPR10383.1"/>
    </source>
</evidence>
<proteinExistence type="predicted"/>
<dbReference type="PROSITE" id="PS51257">
    <property type="entry name" value="PROKAR_LIPOPROTEIN"/>
    <property type="match status" value="1"/>
</dbReference>
<organism evidence="3 4">
    <name type="scientific">Ruminiclostridium papyrosolvens C7</name>
    <dbReference type="NCBI Taxonomy" id="1330534"/>
    <lineage>
        <taxon>Bacteria</taxon>
        <taxon>Bacillati</taxon>
        <taxon>Bacillota</taxon>
        <taxon>Clostridia</taxon>
        <taxon>Eubacteriales</taxon>
        <taxon>Oscillospiraceae</taxon>
        <taxon>Ruminiclostridium</taxon>
    </lineage>
</organism>
<dbReference type="AlphaFoldDB" id="U4R0V5"/>
<feature type="region of interest" description="Disordered" evidence="1">
    <location>
        <begin position="422"/>
        <end position="473"/>
    </location>
</feature>
<feature type="region of interest" description="Disordered" evidence="1">
    <location>
        <begin position="640"/>
        <end position="669"/>
    </location>
</feature>
<accession>U4R0V5</accession>
<evidence type="ECO:0000256" key="2">
    <source>
        <dbReference type="SAM" id="SignalP"/>
    </source>
</evidence>
<dbReference type="InterPro" id="IPR025584">
    <property type="entry name" value="Cthe_2159"/>
</dbReference>
<evidence type="ECO:0000313" key="4">
    <source>
        <dbReference type="Proteomes" id="UP000016860"/>
    </source>
</evidence>
<dbReference type="RefSeq" id="WP_020816139.1">
    <property type="nucleotide sequence ID" value="NZ_ATAY01000063.1"/>
</dbReference>
<evidence type="ECO:0008006" key="5">
    <source>
        <dbReference type="Google" id="ProtNLM"/>
    </source>
</evidence>
<feature type="signal peptide" evidence="2">
    <location>
        <begin position="1"/>
        <end position="27"/>
    </location>
</feature>
<dbReference type="STRING" id="1330534.L323_13330"/>
<feature type="compositionally biased region" description="Gly residues" evidence="1">
    <location>
        <begin position="429"/>
        <end position="444"/>
    </location>
</feature>
<evidence type="ECO:0000256" key="1">
    <source>
        <dbReference type="SAM" id="MobiDB-lite"/>
    </source>
</evidence>
<sequence length="669" mass="68864">MKRKFRGCKLLSISLSLFLLASCSNSAIQSANETQPAADSSGSIKSSKVIKVTNDMITYDTDDNYTLWKNQNPTYVKLNGATATLTGPGAEVQENKVTIATAGTYVISGKMNDGQIIVDSKDKGTVRLVLNGAEINSSNSAPVYIKNADKAVLSLEEGTDNTLNDGKNYTLDDTANKEPDSAVFSKSNLTINGTGKLTVNANYNDGISSKDDLKIIGGSISINSKDDAIVGKDMVLVKDGSITVKAGGDGIKSTNDTDEKKGFIVIQGGTFNLTTQTDGIQAETSMLITNGNINILSGGGSANGTKKSGDDRKAPGRWENNTETESTETETPSAKGLKAESYIDIAGGTFKLDTSDDAIHSSNSATVSDGDITIASGDDGIHADSNIDIKNGKINITKSYEGIESMVLTIADGEINITSDDDGININGGNDGSAGTGGPGGGGQPEEAGVPGEPGQAGGPGQPGQGPDAVSANSMLYINGGNISVNASGDGLDSNGSVVMTNGKVFVSGPTSNNNGAIDYNGTFKISGGLLIAAGSSGMAQAPSEESTQYSINMNFPNLQEAGTIVHLQDSKGNTVATYAPEKEYQSVVISSPLLKKDSSYSLYTGGSLTGGVYKAGTKLIDFKATGSVTWLDENGVTTQKSFGPGGGRGFGHDGGFKGPDKQQNSSSK</sequence>
<feature type="compositionally biased region" description="Basic and acidic residues" evidence="1">
    <location>
        <begin position="307"/>
        <end position="316"/>
    </location>
</feature>
<feature type="compositionally biased region" description="Low complexity" evidence="1">
    <location>
        <begin position="445"/>
        <end position="454"/>
    </location>
</feature>
<dbReference type="PATRIC" id="fig|1330534.3.peg.2644"/>
<feature type="compositionally biased region" description="Gly residues" evidence="1">
    <location>
        <begin position="455"/>
        <end position="464"/>
    </location>
</feature>
<gene>
    <name evidence="3" type="ORF">L323_13330</name>
</gene>
<feature type="chain" id="PRO_5038573185" description="Dockerin type 1" evidence="2">
    <location>
        <begin position="28"/>
        <end position="669"/>
    </location>
</feature>
<dbReference type="Proteomes" id="UP000016860">
    <property type="component" value="Unassembled WGS sequence"/>
</dbReference>
<name>U4R0V5_9FIRM</name>
<dbReference type="Pfam" id="PF14262">
    <property type="entry name" value="Cthe_2159"/>
    <property type="match status" value="1"/>
</dbReference>
<dbReference type="EMBL" id="ATAY01000063">
    <property type="protein sequence ID" value="EPR10383.1"/>
    <property type="molecule type" value="Genomic_DNA"/>
</dbReference>